<dbReference type="SUPFAM" id="SSF88659">
    <property type="entry name" value="Sigma3 and sigma4 domains of RNA polymerase sigma factors"/>
    <property type="match status" value="1"/>
</dbReference>
<gene>
    <name evidence="9" type="primary">sigW_7</name>
    <name evidence="9" type="ORF">GALL_298990</name>
</gene>
<keyword evidence="4" id="KW-0238">DNA-binding</keyword>
<dbReference type="SUPFAM" id="SSF88946">
    <property type="entry name" value="Sigma2 domain of RNA polymerase sigma factors"/>
    <property type="match status" value="1"/>
</dbReference>
<dbReference type="AlphaFoldDB" id="A0A1J5R836"/>
<proteinExistence type="inferred from homology"/>
<dbReference type="PANTHER" id="PTHR43133:SF8">
    <property type="entry name" value="RNA POLYMERASE SIGMA FACTOR HI_1459-RELATED"/>
    <property type="match status" value="1"/>
</dbReference>
<dbReference type="Pfam" id="PF04542">
    <property type="entry name" value="Sigma70_r2"/>
    <property type="match status" value="1"/>
</dbReference>
<dbReference type="PROSITE" id="PS01063">
    <property type="entry name" value="SIGMA70_ECF"/>
    <property type="match status" value="1"/>
</dbReference>
<name>A0A1J5R836_9ZZZZ</name>
<organism evidence="9">
    <name type="scientific">mine drainage metagenome</name>
    <dbReference type="NCBI Taxonomy" id="410659"/>
    <lineage>
        <taxon>unclassified sequences</taxon>
        <taxon>metagenomes</taxon>
        <taxon>ecological metagenomes</taxon>
    </lineage>
</organism>
<dbReference type="NCBIfam" id="NF004113">
    <property type="entry name" value="PRK05602.1"/>
    <property type="match status" value="1"/>
</dbReference>
<dbReference type="EMBL" id="MLJW01000382">
    <property type="protein sequence ID" value="OIQ88207.1"/>
    <property type="molecule type" value="Genomic_DNA"/>
</dbReference>
<dbReference type="InterPro" id="IPR013324">
    <property type="entry name" value="RNA_pol_sigma_r3/r4-like"/>
</dbReference>
<dbReference type="GO" id="GO:0006352">
    <property type="term" value="P:DNA-templated transcription initiation"/>
    <property type="evidence" value="ECO:0007669"/>
    <property type="project" value="InterPro"/>
</dbReference>
<feature type="region of interest" description="Disordered" evidence="6">
    <location>
        <begin position="1"/>
        <end position="22"/>
    </location>
</feature>
<evidence type="ECO:0000256" key="6">
    <source>
        <dbReference type="SAM" id="MobiDB-lite"/>
    </source>
</evidence>
<dbReference type="InterPro" id="IPR013325">
    <property type="entry name" value="RNA_pol_sigma_r2"/>
</dbReference>
<dbReference type="GO" id="GO:0003677">
    <property type="term" value="F:DNA binding"/>
    <property type="evidence" value="ECO:0007669"/>
    <property type="project" value="UniProtKB-KW"/>
</dbReference>
<keyword evidence="5" id="KW-0804">Transcription</keyword>
<accession>A0A1J5R836</accession>
<dbReference type="InterPro" id="IPR014284">
    <property type="entry name" value="RNA_pol_sigma-70_dom"/>
</dbReference>
<dbReference type="InterPro" id="IPR036388">
    <property type="entry name" value="WH-like_DNA-bd_sf"/>
</dbReference>
<dbReference type="CDD" id="cd06171">
    <property type="entry name" value="Sigma70_r4"/>
    <property type="match status" value="1"/>
</dbReference>
<dbReference type="InterPro" id="IPR039425">
    <property type="entry name" value="RNA_pol_sigma-70-like"/>
</dbReference>
<evidence type="ECO:0000313" key="9">
    <source>
        <dbReference type="EMBL" id="OIQ88207.1"/>
    </source>
</evidence>
<evidence type="ECO:0000256" key="2">
    <source>
        <dbReference type="ARBA" id="ARBA00023015"/>
    </source>
</evidence>
<dbReference type="NCBIfam" id="TIGR02937">
    <property type="entry name" value="sigma70-ECF"/>
    <property type="match status" value="1"/>
</dbReference>
<evidence type="ECO:0000256" key="3">
    <source>
        <dbReference type="ARBA" id="ARBA00023082"/>
    </source>
</evidence>
<keyword evidence="3" id="KW-0731">Sigma factor</keyword>
<dbReference type="InterPro" id="IPR007627">
    <property type="entry name" value="RNA_pol_sigma70_r2"/>
</dbReference>
<reference evidence="9" key="1">
    <citation type="submission" date="2016-10" db="EMBL/GenBank/DDBJ databases">
        <title>Sequence of Gallionella enrichment culture.</title>
        <authorList>
            <person name="Poehlein A."/>
            <person name="Muehling M."/>
            <person name="Daniel R."/>
        </authorList>
    </citation>
    <scope>NUCLEOTIDE SEQUENCE</scope>
</reference>
<protein>
    <submittedName>
        <fullName evidence="9">ECF RNA polymerase sigma factor SigW</fullName>
    </submittedName>
</protein>
<feature type="domain" description="RNA polymerase sigma factor 70 region 4 type 2" evidence="8">
    <location>
        <begin position="134"/>
        <end position="183"/>
    </location>
</feature>
<evidence type="ECO:0000256" key="4">
    <source>
        <dbReference type="ARBA" id="ARBA00023125"/>
    </source>
</evidence>
<keyword evidence="2" id="KW-0805">Transcription regulation</keyword>
<evidence type="ECO:0000256" key="5">
    <source>
        <dbReference type="ARBA" id="ARBA00023163"/>
    </source>
</evidence>
<dbReference type="Gene3D" id="1.10.10.10">
    <property type="entry name" value="Winged helix-like DNA-binding domain superfamily/Winged helix DNA-binding domain"/>
    <property type="match status" value="1"/>
</dbReference>
<sequence length="202" mass="23070">MNKMLSLPPGTAAPPPGTDDDVLLERMRDDDVEAYRALVERHMDRAFGVAMRVLKNTSDAEDVTQDAFVKAWLNRHKWEPGRARFSTWLYRVVVNRCIDLRRAPRQEWIDDVPEPMDEGEDSVSSIHRRQVYGRLEDALGRLPTQQRVAVVLSYYEDLSNAEIAEVMNSSVSAVESLLKRGRKGLRDILKTSEQDVKIVFGD</sequence>
<comment type="caution">
    <text evidence="9">The sequence shown here is derived from an EMBL/GenBank/DDBJ whole genome shotgun (WGS) entry which is preliminary data.</text>
</comment>
<dbReference type="GO" id="GO:0016987">
    <property type="term" value="F:sigma factor activity"/>
    <property type="evidence" value="ECO:0007669"/>
    <property type="project" value="UniProtKB-KW"/>
</dbReference>
<evidence type="ECO:0000259" key="7">
    <source>
        <dbReference type="Pfam" id="PF04542"/>
    </source>
</evidence>
<evidence type="ECO:0000256" key="1">
    <source>
        <dbReference type="ARBA" id="ARBA00010641"/>
    </source>
</evidence>
<feature type="domain" description="RNA polymerase sigma-70 region 2" evidence="7">
    <location>
        <begin position="38"/>
        <end position="103"/>
    </location>
</feature>
<evidence type="ECO:0000259" key="8">
    <source>
        <dbReference type="Pfam" id="PF08281"/>
    </source>
</evidence>
<dbReference type="InterPro" id="IPR013249">
    <property type="entry name" value="RNA_pol_sigma70_r4_t2"/>
</dbReference>
<dbReference type="PANTHER" id="PTHR43133">
    <property type="entry name" value="RNA POLYMERASE ECF-TYPE SIGMA FACTO"/>
    <property type="match status" value="1"/>
</dbReference>
<comment type="similarity">
    <text evidence="1">Belongs to the sigma-70 factor family. ECF subfamily.</text>
</comment>
<dbReference type="Gene3D" id="1.10.1740.10">
    <property type="match status" value="1"/>
</dbReference>
<dbReference type="Pfam" id="PF08281">
    <property type="entry name" value="Sigma70_r4_2"/>
    <property type="match status" value="1"/>
</dbReference>
<dbReference type="InterPro" id="IPR000838">
    <property type="entry name" value="RNA_pol_sigma70_ECF_CS"/>
</dbReference>